<keyword evidence="2" id="KW-0378">Hydrolase</keyword>
<evidence type="ECO:0000313" key="3">
    <source>
        <dbReference type="Proteomes" id="UP000470772"/>
    </source>
</evidence>
<dbReference type="PANTHER" id="PTHR43794">
    <property type="entry name" value="AMINOHYDROLASE SSNA-RELATED"/>
    <property type="match status" value="1"/>
</dbReference>
<dbReference type="EMBL" id="WGGD01000005">
    <property type="protein sequence ID" value="MUN28283.1"/>
    <property type="molecule type" value="Genomic_DNA"/>
</dbReference>
<dbReference type="InterPro" id="IPR050287">
    <property type="entry name" value="MTA/SAH_deaminase"/>
</dbReference>
<dbReference type="PANTHER" id="PTHR43794:SF5">
    <property type="entry name" value="CHLOROHYDROLASE FAMILY PROTEIN"/>
    <property type="match status" value="1"/>
</dbReference>
<name>A0A6A9QR42_SULME</name>
<reference evidence="2 3" key="1">
    <citation type="submission" date="2019-10" db="EMBL/GenBank/DDBJ databases">
        <title>Sequencing and Assembly of Multiple Reported Metal-Biooxidizing Members of the Extremely Thermoacidophilic Archaeal Family Sulfolobaceae.</title>
        <authorList>
            <person name="Counts J.A."/>
            <person name="Kelly R.M."/>
        </authorList>
    </citation>
    <scope>NUCLEOTIDE SEQUENCE [LARGE SCALE GENOMIC DNA]</scope>
    <source>
        <strain evidence="2 3">DSM 6482</strain>
    </source>
</reference>
<dbReference type="Gene3D" id="3.20.20.140">
    <property type="entry name" value="Metal-dependent hydrolases"/>
    <property type="match status" value="1"/>
</dbReference>
<comment type="caution">
    <text evidence="2">The sequence shown here is derived from an EMBL/GenBank/DDBJ whole genome shotgun (WGS) entry which is preliminary data.</text>
</comment>
<accession>A0A6A9QR42</accession>
<protein>
    <submittedName>
        <fullName evidence="2">Amidohydrolase family protein</fullName>
    </submittedName>
</protein>
<evidence type="ECO:0000259" key="1">
    <source>
        <dbReference type="Pfam" id="PF01979"/>
    </source>
</evidence>
<dbReference type="OrthoDB" id="42910at2157"/>
<sequence length="370" mass="41981">MEISRRLTLNVDFSLVGTELDWREQLNIEVEEGIITHVGNGYVGNAKHLRGLLMPSLVNSHVHSGDFLILEDGYNLNIREAVGDPESFKYSVINSTQYDLKKSIEMFLSLSYDIGVKTVVDFREQGIKGSMNAKEVKEKSSKLNYIILGRLEEDEFSDVSLKKLKDIADGYGLPSPSVKYNYSSIRNYFQLRASHFAETLSHWLKYNLEEFLNLYSPSFIVHGSWLGDDELRVLAESKIPLVICPRSNMWFSVGIPKVDSIIESEVDLFLGSDNAAWISPNLWRDLELALLISRIRKPGSDYSREILMGATTKPSDFFGIKNTVKEGTPLWMLNLIDVENSAIKRAKNKYIAILKRGGDYIVKLQELSKP</sequence>
<dbReference type="Pfam" id="PF01979">
    <property type="entry name" value="Amidohydro_1"/>
    <property type="match status" value="1"/>
</dbReference>
<organism evidence="2 3">
    <name type="scientific">Sulfuracidifex metallicus DSM 6482 = JCM 9184</name>
    <dbReference type="NCBI Taxonomy" id="523847"/>
    <lineage>
        <taxon>Archaea</taxon>
        <taxon>Thermoproteota</taxon>
        <taxon>Thermoprotei</taxon>
        <taxon>Sulfolobales</taxon>
        <taxon>Sulfolobaceae</taxon>
        <taxon>Sulfuracidifex</taxon>
    </lineage>
</organism>
<dbReference type="AlphaFoldDB" id="A0A6A9QR42"/>
<keyword evidence="3" id="KW-1185">Reference proteome</keyword>
<dbReference type="RefSeq" id="WP_054838092.1">
    <property type="nucleotide sequence ID" value="NZ_BBBY01000005.1"/>
</dbReference>
<dbReference type="SUPFAM" id="SSF51556">
    <property type="entry name" value="Metallo-dependent hydrolases"/>
    <property type="match status" value="1"/>
</dbReference>
<evidence type="ECO:0000313" key="2">
    <source>
        <dbReference type="EMBL" id="MUN28283.1"/>
    </source>
</evidence>
<dbReference type="InterPro" id="IPR032466">
    <property type="entry name" value="Metal_Hydrolase"/>
</dbReference>
<dbReference type="Proteomes" id="UP000470772">
    <property type="component" value="Unassembled WGS sequence"/>
</dbReference>
<gene>
    <name evidence="2" type="ORF">GC250_02110</name>
</gene>
<dbReference type="InterPro" id="IPR006680">
    <property type="entry name" value="Amidohydro-rel"/>
</dbReference>
<dbReference type="GO" id="GO:0016787">
    <property type="term" value="F:hydrolase activity"/>
    <property type="evidence" value="ECO:0007669"/>
    <property type="project" value="UniProtKB-KW"/>
</dbReference>
<feature type="domain" description="Amidohydrolase-related" evidence="1">
    <location>
        <begin position="220"/>
        <end position="323"/>
    </location>
</feature>
<proteinExistence type="predicted"/>